<protein>
    <submittedName>
        <fullName evidence="2">Uncharacterized protein</fullName>
    </submittedName>
</protein>
<gene>
    <name evidence="2" type="ORF">ADEAN_000368500</name>
</gene>
<dbReference type="EMBL" id="LR877150">
    <property type="protein sequence ID" value="CAD2216224.1"/>
    <property type="molecule type" value="Genomic_DNA"/>
</dbReference>
<accession>A0A7G2CBA6</accession>
<evidence type="ECO:0000313" key="3">
    <source>
        <dbReference type="Proteomes" id="UP000515908"/>
    </source>
</evidence>
<feature type="compositionally biased region" description="Pro residues" evidence="1">
    <location>
        <begin position="71"/>
        <end position="80"/>
    </location>
</feature>
<feature type="compositionally biased region" description="Low complexity" evidence="1">
    <location>
        <begin position="53"/>
        <end position="70"/>
    </location>
</feature>
<keyword evidence="3" id="KW-1185">Reference proteome</keyword>
<evidence type="ECO:0000313" key="2">
    <source>
        <dbReference type="EMBL" id="CAD2216224.1"/>
    </source>
</evidence>
<dbReference type="Proteomes" id="UP000515908">
    <property type="component" value="Chromosome 06"/>
</dbReference>
<name>A0A7G2CBA6_9TRYP</name>
<reference evidence="2 3" key="1">
    <citation type="submission" date="2020-08" db="EMBL/GenBank/DDBJ databases">
        <authorList>
            <person name="Newling K."/>
            <person name="Davey J."/>
            <person name="Forrester S."/>
        </authorList>
    </citation>
    <scope>NUCLEOTIDE SEQUENCE [LARGE SCALE GENOMIC DNA]</scope>
    <source>
        <strain evidence="3">Crithidia deanei Carvalho (ATCC PRA-265)</strain>
    </source>
</reference>
<organism evidence="2 3">
    <name type="scientific">Angomonas deanei</name>
    <dbReference type="NCBI Taxonomy" id="59799"/>
    <lineage>
        <taxon>Eukaryota</taxon>
        <taxon>Discoba</taxon>
        <taxon>Euglenozoa</taxon>
        <taxon>Kinetoplastea</taxon>
        <taxon>Metakinetoplastina</taxon>
        <taxon>Trypanosomatida</taxon>
        <taxon>Trypanosomatidae</taxon>
        <taxon>Strigomonadinae</taxon>
        <taxon>Angomonas</taxon>
    </lineage>
</organism>
<sequence>MSNPPPAGVNMPKKRDPRLKGLQAPVEKQFFDSADYEVRKQQQQGNLPEQRQQKQAQRQQPIPVAPQRQQAPPPPPPNAD</sequence>
<proteinExistence type="predicted"/>
<dbReference type="VEuPathDB" id="TriTrypDB:ADEAN_000368500"/>
<dbReference type="AlphaFoldDB" id="A0A7G2CBA6"/>
<feature type="region of interest" description="Disordered" evidence="1">
    <location>
        <begin position="1"/>
        <end position="80"/>
    </location>
</feature>
<evidence type="ECO:0000256" key="1">
    <source>
        <dbReference type="SAM" id="MobiDB-lite"/>
    </source>
</evidence>